<dbReference type="OrthoDB" id="674604at2759"/>
<gene>
    <name evidence="2" type="ORF">BDW02DRAFT_632409</name>
</gene>
<organism evidence="2 3">
    <name type="scientific">Decorospora gaudefroyi</name>
    <dbReference type="NCBI Taxonomy" id="184978"/>
    <lineage>
        <taxon>Eukaryota</taxon>
        <taxon>Fungi</taxon>
        <taxon>Dikarya</taxon>
        <taxon>Ascomycota</taxon>
        <taxon>Pezizomycotina</taxon>
        <taxon>Dothideomycetes</taxon>
        <taxon>Pleosporomycetidae</taxon>
        <taxon>Pleosporales</taxon>
        <taxon>Pleosporineae</taxon>
        <taxon>Pleosporaceae</taxon>
        <taxon>Decorospora</taxon>
    </lineage>
</organism>
<keyword evidence="3" id="KW-1185">Reference proteome</keyword>
<dbReference type="Pfam" id="PF06985">
    <property type="entry name" value="HET"/>
    <property type="match status" value="1"/>
</dbReference>
<feature type="domain" description="Heterokaryon incompatibility" evidence="1">
    <location>
        <begin position="25"/>
        <end position="125"/>
    </location>
</feature>
<dbReference type="PANTHER" id="PTHR10622:SF13">
    <property type="entry name" value="NACHT DOMAIN-CONTAINING PROTEIN"/>
    <property type="match status" value="1"/>
</dbReference>
<reference evidence="2" key="1">
    <citation type="submission" date="2020-01" db="EMBL/GenBank/DDBJ databases">
        <authorList>
            <consortium name="DOE Joint Genome Institute"/>
            <person name="Haridas S."/>
            <person name="Albert R."/>
            <person name="Binder M."/>
            <person name="Bloem J."/>
            <person name="Labutti K."/>
            <person name="Salamov A."/>
            <person name="Andreopoulos B."/>
            <person name="Baker S.E."/>
            <person name="Barry K."/>
            <person name="Bills G."/>
            <person name="Bluhm B.H."/>
            <person name="Cannon C."/>
            <person name="Castanera R."/>
            <person name="Culley D.E."/>
            <person name="Daum C."/>
            <person name="Ezra D."/>
            <person name="Gonzalez J.B."/>
            <person name="Henrissat B."/>
            <person name="Kuo A."/>
            <person name="Liang C."/>
            <person name="Lipzen A."/>
            <person name="Lutzoni F."/>
            <person name="Magnuson J."/>
            <person name="Mondo S."/>
            <person name="Nolan M."/>
            <person name="Ohm R."/>
            <person name="Pangilinan J."/>
            <person name="Park H.-J."/>
            <person name="Ramirez L."/>
            <person name="Alfaro M."/>
            <person name="Sun H."/>
            <person name="Tritt A."/>
            <person name="Yoshinaga Y."/>
            <person name="Zwiers L.-H."/>
            <person name="Turgeon B.G."/>
            <person name="Goodwin S.B."/>
            <person name="Spatafora J.W."/>
            <person name="Crous P.W."/>
            <person name="Grigoriev I.V."/>
        </authorList>
    </citation>
    <scope>NUCLEOTIDE SEQUENCE</scope>
    <source>
        <strain evidence="2">P77</strain>
    </source>
</reference>
<proteinExistence type="predicted"/>
<evidence type="ECO:0000313" key="3">
    <source>
        <dbReference type="Proteomes" id="UP000800040"/>
    </source>
</evidence>
<dbReference type="Proteomes" id="UP000800040">
    <property type="component" value="Unassembled WGS sequence"/>
</dbReference>
<evidence type="ECO:0000313" key="2">
    <source>
        <dbReference type="EMBL" id="KAF1832016.1"/>
    </source>
</evidence>
<dbReference type="AlphaFoldDB" id="A0A6A5K7H4"/>
<dbReference type="InterPro" id="IPR010730">
    <property type="entry name" value="HET"/>
</dbReference>
<accession>A0A6A5K7H4</accession>
<dbReference type="EMBL" id="ML975349">
    <property type="protein sequence ID" value="KAF1832016.1"/>
    <property type="molecule type" value="Genomic_DNA"/>
</dbReference>
<dbReference type="PANTHER" id="PTHR10622">
    <property type="entry name" value="HET DOMAIN-CONTAINING PROTEIN"/>
    <property type="match status" value="1"/>
</dbReference>
<sequence length="291" mass="33322">MRLLKYGEDGELTITSFDDNAIPPYAILSHTWGADTEEVTFTDLTKSSGKDKPGYKKIRFCGEQASKDGLEYFWIDTCCINKENQAELSLAIDSMFRWYRNSARCYVYLADVSSQTSNTNLEPSSSNLYSAGILTRFDASSPYQIFVARKLELLAPSVVEFFSREWCKLSDKISLKSNIHKVTAIPYEALEGAPLSQFSVEERFQWRQNRHTKLKEDAAYSLSSIFDVDIAPVYGEGGEEAFRQLHNKIRKQGECRQKREECLRDLYATDPRKDKKRIEETKGGLLADSYR</sequence>
<name>A0A6A5K7H4_9PLEO</name>
<protein>
    <recommendedName>
        <fullName evidence="1">Heterokaryon incompatibility domain-containing protein</fullName>
    </recommendedName>
</protein>
<evidence type="ECO:0000259" key="1">
    <source>
        <dbReference type="Pfam" id="PF06985"/>
    </source>
</evidence>